<evidence type="ECO:0000313" key="7">
    <source>
        <dbReference type="Proteomes" id="UP000069443"/>
    </source>
</evidence>
<organism evidence="6 7">
    <name type="scientific">Mycolicibacterium canariasense</name>
    <name type="common">Mycobacterium canariasense</name>
    <dbReference type="NCBI Taxonomy" id="228230"/>
    <lineage>
        <taxon>Bacteria</taxon>
        <taxon>Bacillati</taxon>
        <taxon>Actinomycetota</taxon>
        <taxon>Actinomycetes</taxon>
        <taxon>Mycobacteriales</taxon>
        <taxon>Mycobacteriaceae</taxon>
        <taxon>Mycolicibacterium</taxon>
    </lineage>
</organism>
<evidence type="ECO:0000256" key="2">
    <source>
        <dbReference type="ARBA" id="ARBA00023295"/>
    </source>
</evidence>
<dbReference type="GO" id="GO:0004553">
    <property type="term" value="F:hydrolase activity, hydrolyzing O-glycosyl compounds"/>
    <property type="evidence" value="ECO:0007669"/>
    <property type="project" value="InterPro"/>
</dbReference>
<evidence type="ECO:0000256" key="1">
    <source>
        <dbReference type="ARBA" id="ARBA00022801"/>
    </source>
</evidence>
<dbReference type="Proteomes" id="UP000069443">
    <property type="component" value="Unassembled WGS sequence"/>
</dbReference>
<evidence type="ECO:0000256" key="3">
    <source>
        <dbReference type="RuleBase" id="RU361153"/>
    </source>
</evidence>
<dbReference type="InterPro" id="IPR001547">
    <property type="entry name" value="Glyco_hydro_5"/>
</dbReference>
<dbReference type="RefSeq" id="WP_062655238.1">
    <property type="nucleotide sequence ID" value="NZ_BCSY01000028.1"/>
</dbReference>
<gene>
    <name evidence="6" type="ORF">RMCC_0870</name>
</gene>
<dbReference type="SUPFAM" id="SSF51445">
    <property type="entry name" value="(Trans)glycosidases"/>
    <property type="match status" value="1"/>
</dbReference>
<dbReference type="EMBL" id="BCSY01000028">
    <property type="protein sequence ID" value="GAS93904.1"/>
    <property type="molecule type" value="Genomic_DNA"/>
</dbReference>
<keyword evidence="4" id="KW-0732">Signal</keyword>
<comment type="caution">
    <text evidence="6">The sequence shown here is derived from an EMBL/GenBank/DDBJ whole genome shotgun (WGS) entry which is preliminary data.</text>
</comment>
<dbReference type="InterPro" id="IPR017853">
    <property type="entry name" value="GH"/>
</dbReference>
<feature type="signal peptide" evidence="4">
    <location>
        <begin position="1"/>
        <end position="37"/>
    </location>
</feature>
<feature type="chain" id="PRO_5038551454" description="Glycoside hydrolase family 5 domain-containing protein" evidence="4">
    <location>
        <begin position="38"/>
        <end position="376"/>
    </location>
</feature>
<comment type="similarity">
    <text evidence="3">Belongs to the glycosyl hydrolase 5 (cellulase A) family.</text>
</comment>
<dbReference type="InterPro" id="IPR051923">
    <property type="entry name" value="Glycosyl_Hydrolase_39"/>
</dbReference>
<dbReference type="OrthoDB" id="9802522at2"/>
<keyword evidence="7" id="KW-1185">Reference proteome</keyword>
<protein>
    <recommendedName>
        <fullName evidence="5">Glycoside hydrolase family 5 domain-containing protein</fullName>
    </recommendedName>
</protein>
<proteinExistence type="inferred from homology"/>
<dbReference type="Gene3D" id="3.20.20.80">
    <property type="entry name" value="Glycosidases"/>
    <property type="match status" value="1"/>
</dbReference>
<evidence type="ECO:0000256" key="4">
    <source>
        <dbReference type="SAM" id="SignalP"/>
    </source>
</evidence>
<reference evidence="7" key="2">
    <citation type="submission" date="2016-02" db="EMBL/GenBank/DDBJ databases">
        <title>Draft genome sequence of five rapidly growing Mycobacterium species.</title>
        <authorList>
            <person name="Katahira K."/>
            <person name="Gotou Y."/>
            <person name="Iida K."/>
            <person name="Ogura Y."/>
            <person name="Hayashi T."/>
        </authorList>
    </citation>
    <scope>NUCLEOTIDE SEQUENCE [LARGE SCALE GENOMIC DNA]</scope>
    <source>
        <strain evidence="7">JCM15298</strain>
    </source>
</reference>
<accession>A0A124E1J7</accession>
<feature type="domain" description="Glycoside hydrolase family 5" evidence="5">
    <location>
        <begin position="53"/>
        <end position="312"/>
    </location>
</feature>
<keyword evidence="2 3" id="KW-0326">Glycosidase</keyword>
<dbReference type="GO" id="GO:0000272">
    <property type="term" value="P:polysaccharide catabolic process"/>
    <property type="evidence" value="ECO:0007669"/>
    <property type="project" value="InterPro"/>
</dbReference>
<dbReference type="AlphaFoldDB" id="A0A124E1J7"/>
<keyword evidence="1 3" id="KW-0378">Hydrolase</keyword>
<reference evidence="7" key="1">
    <citation type="journal article" date="2016" name="Genome Announc.">
        <title>Draft Genome Sequences of Five Rapidly Growing Mycobacterium Species, M. thermoresistibile, M. fortuitum subsp. acetamidolyticum, M. canariasense, M. brisbanense, and M. novocastrense.</title>
        <authorList>
            <person name="Katahira K."/>
            <person name="Ogura Y."/>
            <person name="Gotoh Y."/>
            <person name="Hayashi T."/>
        </authorList>
    </citation>
    <scope>NUCLEOTIDE SEQUENCE [LARGE SCALE GENOMIC DNA]</scope>
    <source>
        <strain evidence="7">JCM15298</strain>
    </source>
</reference>
<sequence length="376" mass="40215">MPAIRVRPVNVRPVNRLLMAVALVAAALNGIAPQPRAAALAPLTIDTSASAMGMAESNLYFMNATDLATAMQNFTAMGVKQIRVFLPWRAMEPQKGRYNWVDADRILDAAAAQGLAVVGAVTSTPTWASRAYGFWLPNAAPDDPNDYARFMTQVAQRYGSRSSAPRIAAYEIWNEPNGNTGWSPQPNVAGYTALLKAAYTAVKQVEPSAPVIGGVLGAGLTFGTWTINPVNYLTQMYSAGAQGYFDALSFHPYNFSSSFSAGAPYANTPYQQLKSLRALMNAAGDTTKLIWTTEYGVPTSAVNAQTQAAWITDFATTWSTLPGVGPMFIYCLVDRPNETPWGVFNQAWTAKPAATAIANWIAAHPVGGAVISKTSG</sequence>
<evidence type="ECO:0000259" key="5">
    <source>
        <dbReference type="Pfam" id="PF00150"/>
    </source>
</evidence>
<dbReference type="STRING" id="228230.RMCC_0870"/>
<name>A0A124E1J7_MYCCR</name>
<dbReference type="PANTHER" id="PTHR12631">
    <property type="entry name" value="ALPHA-L-IDURONIDASE"/>
    <property type="match status" value="1"/>
</dbReference>
<dbReference type="Pfam" id="PF00150">
    <property type="entry name" value="Cellulase"/>
    <property type="match status" value="1"/>
</dbReference>
<evidence type="ECO:0000313" key="6">
    <source>
        <dbReference type="EMBL" id="GAS93904.1"/>
    </source>
</evidence>
<dbReference type="PANTHER" id="PTHR12631:SF10">
    <property type="entry name" value="BETA-XYLOSIDASE-LIKE PROTEIN-RELATED"/>
    <property type="match status" value="1"/>
</dbReference>